<dbReference type="Proteomes" id="UP001400965">
    <property type="component" value="Unassembled WGS sequence"/>
</dbReference>
<dbReference type="InterPro" id="IPR029787">
    <property type="entry name" value="Nucleotide_cyclase"/>
</dbReference>
<dbReference type="SMART" id="SM00267">
    <property type="entry name" value="GGDEF"/>
    <property type="match status" value="1"/>
</dbReference>
<organism evidence="2 3">
    <name type="scientific">Paraclostridium tenue</name>
    <dbReference type="NCBI Taxonomy" id="1737"/>
    <lineage>
        <taxon>Bacteria</taxon>
        <taxon>Bacillati</taxon>
        <taxon>Bacillota</taxon>
        <taxon>Clostridia</taxon>
        <taxon>Peptostreptococcales</taxon>
        <taxon>Peptostreptococcaceae</taxon>
        <taxon>Paraclostridium</taxon>
    </lineage>
</organism>
<evidence type="ECO:0000313" key="2">
    <source>
        <dbReference type="EMBL" id="GAA0864087.1"/>
    </source>
</evidence>
<evidence type="ECO:0000259" key="1">
    <source>
        <dbReference type="PROSITE" id="PS50887"/>
    </source>
</evidence>
<accession>A0ABN1M4A4</accession>
<dbReference type="NCBIfam" id="TIGR00254">
    <property type="entry name" value="GGDEF"/>
    <property type="match status" value="1"/>
</dbReference>
<dbReference type="SUPFAM" id="SSF55073">
    <property type="entry name" value="Nucleotide cyclase"/>
    <property type="match status" value="1"/>
</dbReference>
<dbReference type="EMBL" id="BAAACP010000008">
    <property type="protein sequence ID" value="GAA0864087.1"/>
    <property type="molecule type" value="Genomic_DNA"/>
</dbReference>
<protein>
    <recommendedName>
        <fullName evidence="1">GGDEF domain-containing protein</fullName>
    </recommendedName>
</protein>
<feature type="domain" description="GGDEF" evidence="1">
    <location>
        <begin position="159"/>
        <end position="288"/>
    </location>
</feature>
<keyword evidence="3" id="KW-1185">Reference proteome</keyword>
<dbReference type="PANTHER" id="PTHR45138">
    <property type="entry name" value="REGULATORY COMPONENTS OF SENSORY TRANSDUCTION SYSTEM"/>
    <property type="match status" value="1"/>
</dbReference>
<comment type="caution">
    <text evidence="2">The sequence shown here is derived from an EMBL/GenBank/DDBJ whole genome shotgun (WGS) entry which is preliminary data.</text>
</comment>
<proteinExistence type="predicted"/>
<dbReference type="Gene3D" id="3.30.70.270">
    <property type="match status" value="1"/>
</dbReference>
<sequence length="288" mass="33530">MTLADNSIEVLKNVFIIQRIIDPKNKRIINFDNTIRPTESHKCYDYWKNQTPCSNCISMRALNENASFTKLETLGDKTYMIIAAPFKLNENNYVIELIKDVTNDTMLSLYKDKTIDELKREIDRLNTIVITDELTKIFNRRYLDEHLPVALENLSKSDFSISLVMLDIDKFKSINDTYGHLCGDYVIKEVAHLLDNYIKTFNGWTCRYGGDEFIAVIENVSVRETYKIIKNLKILIKNTDFIHEDNKINVTCSFGITHLNKDNINFNEALKLVDDKLYRSKKDKDTIS</sequence>
<dbReference type="Pfam" id="PF00990">
    <property type="entry name" value="GGDEF"/>
    <property type="match status" value="1"/>
</dbReference>
<dbReference type="CDD" id="cd01949">
    <property type="entry name" value="GGDEF"/>
    <property type="match status" value="1"/>
</dbReference>
<dbReference type="InterPro" id="IPR050469">
    <property type="entry name" value="Diguanylate_Cyclase"/>
</dbReference>
<reference evidence="2 3" key="1">
    <citation type="journal article" date="2019" name="Int. J. Syst. Evol. Microbiol.">
        <title>The Global Catalogue of Microorganisms (GCM) 10K type strain sequencing project: providing services to taxonomists for standard genome sequencing and annotation.</title>
        <authorList>
            <consortium name="The Broad Institute Genomics Platform"/>
            <consortium name="The Broad Institute Genome Sequencing Center for Infectious Disease"/>
            <person name="Wu L."/>
            <person name="Ma J."/>
        </authorList>
    </citation>
    <scope>NUCLEOTIDE SEQUENCE [LARGE SCALE GENOMIC DNA]</scope>
    <source>
        <strain evidence="2 3">JCM 6486</strain>
    </source>
</reference>
<dbReference type="RefSeq" id="WP_346044727.1">
    <property type="nucleotide sequence ID" value="NZ_BAAACP010000008.1"/>
</dbReference>
<dbReference type="PROSITE" id="PS50887">
    <property type="entry name" value="GGDEF"/>
    <property type="match status" value="1"/>
</dbReference>
<name>A0ABN1M4A4_9FIRM</name>
<dbReference type="InterPro" id="IPR000160">
    <property type="entry name" value="GGDEF_dom"/>
</dbReference>
<dbReference type="InterPro" id="IPR043128">
    <property type="entry name" value="Rev_trsase/Diguanyl_cyclase"/>
</dbReference>
<dbReference type="PANTHER" id="PTHR45138:SF9">
    <property type="entry name" value="DIGUANYLATE CYCLASE DGCM-RELATED"/>
    <property type="match status" value="1"/>
</dbReference>
<evidence type="ECO:0000313" key="3">
    <source>
        <dbReference type="Proteomes" id="UP001400965"/>
    </source>
</evidence>
<gene>
    <name evidence="2" type="ORF">GCM10008917_16180</name>
</gene>